<dbReference type="InterPro" id="IPR043502">
    <property type="entry name" value="DNA/RNA_pol_sf"/>
</dbReference>
<reference evidence="3 4" key="1">
    <citation type="submission" date="2022-01" db="EMBL/GenBank/DDBJ databases">
        <title>A chromosomal length assembly of Cordylochernes scorpioides.</title>
        <authorList>
            <person name="Zeh D."/>
            <person name="Zeh J."/>
        </authorList>
    </citation>
    <scope>NUCLEOTIDE SEQUENCE [LARGE SCALE GENOMIC DNA]</scope>
    <source>
        <strain evidence="3">IN4F17</strain>
        <tissue evidence="3">Whole Body</tissue>
    </source>
</reference>
<feature type="region of interest" description="Disordered" evidence="1">
    <location>
        <begin position="525"/>
        <end position="547"/>
    </location>
</feature>
<dbReference type="InterPro" id="IPR000477">
    <property type="entry name" value="RT_dom"/>
</dbReference>
<dbReference type="Pfam" id="PF00078">
    <property type="entry name" value="RVT_1"/>
    <property type="match status" value="1"/>
</dbReference>
<proteinExistence type="predicted"/>
<evidence type="ECO:0000313" key="3">
    <source>
        <dbReference type="EMBL" id="UYV72706.1"/>
    </source>
</evidence>
<sequence>MLGNRSVDVLSLIASIPEPPKSTVVYGTKVATPFHTSSVNNILSGLPEFAHLNQNFARPSKPLNHYDSPCVYPPVMPPKHFEYGASPGAYSATFSKPLSNAGTFPSDDYLELEEEDNAPPSSPDSEVQAPQVPSSKLEQETPLPEAQDATSETTTKDPTPTDPLENKNEAPALPISTLEDQQDQDGACGNQIQDPAFPPGPPVEKNEAPATPRTISGVLIHDPGGPPPWTYNFEDQKELDEAAHSITGSDHLEPSALEISENLGRTTPSQEDHNPQTPSRKWTRTKVIGSYGCIGDFQKYLKKLHTDVEKTFTCRKCSRTNDDLRGMKRHVAHNCTPFRTPVRIPTAEHKSLNDSTNTPTEPNQPAALQSAPHQEPPPSPPRPAIREPEPRSVDLTSPKPTTPVPQTTKDNTKTAGTPLKGPRNPKKTATPEMEPGQQNTRQVKEATAEDTEEFLEISEALSGDDLQELLTSYHRQEHNNKDPPARNHQKVWIKKIGDEKNDQEKFETIKEFYSNLIKEQTIKRNNRKNKGANRERPIQKETQAHKSAINLKYSGEEAGRLQKAYYFNKKRTMQEILEGSSPLCNIPKKNLEAYFQKTMSQKTTTSRKEELRSLLVPENGNFTSEALDLLSKPISTEEVWTRLSKMGNTTPGPDGLSYADLKRLDPGAKVLTTIFDFCFRLQKILPQWKKSSTVLIYKKRRKKNNPENWRPIALGNTIGKLYSAIIADRIKRFATNTNLISSPQKGFLEYEGCLEHNFVLQSLIEETKRAGREICIGWIDLANAFGSVPHHLVFETLEASGIPENYIQIIRGLYKGASTTIKTKNGPTSEIPILCGVKQGCPLSPITFNIYIEPIVRTLEHLGRNLGFKVFDRITTTLAYADHLVITAKNREALDTLLDALSDQAAKAGLKVEPQKCATLPLLCRGRRRVLPTPFKIEGAPVPAMTKDESYLHLGVPTGFRKSRSLNRTLQDLETEVKKIDESLLTPWQKIDAIKTFVYPKLDFILRGAPIHKTNFGRIDRLIISLARSGSTSPNVPLTRLYTFRPPREVQACSPSATERNCPRSRKHSRCKYCKDANTENLAKTFLKRTVSRELGRSASGEDMADYLSGRLDQGFDRDGGDVASLWSEARNATRRLRNTLRARWTWDPDSCTLSVALLDAQSKTRTKIGPSMKHQLIGKLRQALEEHYLETLLLKRDQGKTFEVTCRNQCSNAFIPAGKYFRFATGVSFIEHA</sequence>
<evidence type="ECO:0000259" key="2">
    <source>
        <dbReference type="PROSITE" id="PS50878"/>
    </source>
</evidence>
<evidence type="ECO:0000313" key="4">
    <source>
        <dbReference type="Proteomes" id="UP001235939"/>
    </source>
</evidence>
<feature type="domain" description="Reverse transcriptase" evidence="2">
    <location>
        <begin position="678"/>
        <end position="942"/>
    </location>
</feature>
<name>A0ABY6KX59_9ARAC</name>
<dbReference type="Proteomes" id="UP001235939">
    <property type="component" value="Chromosome 10"/>
</dbReference>
<dbReference type="InterPro" id="IPR043128">
    <property type="entry name" value="Rev_trsase/Diguanyl_cyclase"/>
</dbReference>
<evidence type="ECO:0000256" key="1">
    <source>
        <dbReference type="SAM" id="MobiDB-lite"/>
    </source>
</evidence>
<dbReference type="EMBL" id="CP092872">
    <property type="protein sequence ID" value="UYV72706.1"/>
    <property type="molecule type" value="Genomic_DNA"/>
</dbReference>
<dbReference type="PROSITE" id="PS50878">
    <property type="entry name" value="RT_POL"/>
    <property type="match status" value="1"/>
</dbReference>
<feature type="compositionally biased region" description="Basic and acidic residues" evidence="1">
    <location>
        <begin position="532"/>
        <end position="544"/>
    </location>
</feature>
<gene>
    <name evidence="3" type="ORF">LAZ67_10000374</name>
</gene>
<feature type="region of interest" description="Disordered" evidence="1">
    <location>
        <begin position="342"/>
        <end position="451"/>
    </location>
</feature>
<dbReference type="PANTHER" id="PTHR19446">
    <property type="entry name" value="REVERSE TRANSCRIPTASES"/>
    <property type="match status" value="1"/>
</dbReference>
<dbReference type="CDD" id="cd01650">
    <property type="entry name" value="RT_nLTR_like"/>
    <property type="match status" value="1"/>
</dbReference>
<dbReference type="SUPFAM" id="SSF56672">
    <property type="entry name" value="DNA/RNA polymerases"/>
    <property type="match status" value="1"/>
</dbReference>
<protein>
    <recommendedName>
        <fullName evidence="2">Reverse transcriptase domain-containing protein</fullName>
    </recommendedName>
</protein>
<feature type="region of interest" description="Disordered" evidence="1">
    <location>
        <begin position="113"/>
        <end position="209"/>
    </location>
</feature>
<feature type="compositionally biased region" description="Polar residues" evidence="1">
    <location>
        <begin position="353"/>
        <end position="367"/>
    </location>
</feature>
<feature type="compositionally biased region" description="Low complexity" evidence="1">
    <location>
        <begin position="396"/>
        <end position="408"/>
    </location>
</feature>
<feature type="compositionally biased region" description="Pro residues" evidence="1">
    <location>
        <begin position="374"/>
        <end position="383"/>
    </location>
</feature>
<keyword evidence="4" id="KW-1185">Reference proteome</keyword>
<accession>A0ABY6KX59</accession>
<dbReference type="Gene3D" id="3.30.70.270">
    <property type="match status" value="1"/>
</dbReference>
<organism evidence="3 4">
    <name type="scientific">Cordylochernes scorpioides</name>
    <dbReference type="NCBI Taxonomy" id="51811"/>
    <lineage>
        <taxon>Eukaryota</taxon>
        <taxon>Metazoa</taxon>
        <taxon>Ecdysozoa</taxon>
        <taxon>Arthropoda</taxon>
        <taxon>Chelicerata</taxon>
        <taxon>Arachnida</taxon>
        <taxon>Pseudoscorpiones</taxon>
        <taxon>Cheliferoidea</taxon>
        <taxon>Chernetidae</taxon>
        <taxon>Cordylochernes</taxon>
    </lineage>
</organism>
<feature type="compositionally biased region" description="Low complexity" evidence="1">
    <location>
        <begin position="148"/>
        <end position="158"/>
    </location>
</feature>